<dbReference type="InterPro" id="IPR017359">
    <property type="entry name" value="Phi-like"/>
</dbReference>
<dbReference type="PANTHER" id="PTHR15955:SF10">
    <property type="entry name" value="DUF1115 DOMAIN PROTEIN (AFU_ORTHOLOGUE AFUA_5G14750)"/>
    <property type="match status" value="1"/>
</dbReference>
<dbReference type="AlphaFoldDB" id="A0A127ZHL9"/>
<name>A0A127ZHL9_9BASI</name>
<gene>
    <name evidence="2" type="ORF">SPSC_05438</name>
</gene>
<sequence length="363" mass="39726">MVDLPSTSSAPSKPYLLPPEALTTTLSSIELLSAMWSGEDELRLTSADEGCIRDVAEYLQLPLETLGGAESIALKERIGEEVVMGLKVRAEPTTQLGEEGEVGKVEGGVWVNVGFRLRGVGKEGEGVRMWTSAKDAPSWLDRGRVKEVNAILPKSITQKDEEEDSVGQILNAIEEVREFILTLPPSTTTTTIASHPPTTPPSSSTTTPYVQRTWYYLPSLSTKTKRHDICTLAHTHTPPLTGFLLAGKPGLIVLEHPLPTPTPTPPQLSAASLSLASFWSTIKTTSWSDIPPAHKKITEKLTEPPCLRAFRGFEDITDWPEVERGADRGRKSDLSKLIRWLDGKGLQGKWVIERCLGVGSWDT</sequence>
<reference evidence="2" key="1">
    <citation type="submission" date="2014-06" db="EMBL/GenBank/DDBJ databases">
        <authorList>
            <person name="Ju J."/>
            <person name="Zhang J."/>
        </authorList>
    </citation>
    <scope>NUCLEOTIDE SEQUENCE</scope>
    <source>
        <strain evidence="2">SscI8</strain>
    </source>
</reference>
<proteinExistence type="predicted"/>
<dbReference type="OrthoDB" id="432412at2759"/>
<protein>
    <submittedName>
        <fullName evidence="2">Uncharacterized protein</fullName>
    </submittedName>
</protein>
<evidence type="ECO:0000256" key="1">
    <source>
        <dbReference type="SAM" id="MobiDB-lite"/>
    </source>
</evidence>
<organism evidence="2">
    <name type="scientific">Sporisorium scitamineum</name>
    <dbReference type="NCBI Taxonomy" id="49012"/>
    <lineage>
        <taxon>Eukaryota</taxon>
        <taxon>Fungi</taxon>
        <taxon>Dikarya</taxon>
        <taxon>Basidiomycota</taxon>
        <taxon>Ustilaginomycotina</taxon>
        <taxon>Ustilaginomycetes</taxon>
        <taxon>Ustilaginales</taxon>
        <taxon>Ustilaginaceae</taxon>
        <taxon>Sporisorium</taxon>
    </lineage>
</organism>
<dbReference type="PANTHER" id="PTHR15955">
    <property type="entry name" value="RWD DOMAIN CONTAINING PROTEIN 2"/>
    <property type="match status" value="1"/>
</dbReference>
<dbReference type="EMBL" id="LK056686">
    <property type="protein sequence ID" value="CDU25545.1"/>
    <property type="molecule type" value="Genomic_DNA"/>
</dbReference>
<feature type="region of interest" description="Disordered" evidence="1">
    <location>
        <begin position="187"/>
        <end position="206"/>
    </location>
</feature>
<accession>A0A127ZHL9</accession>
<evidence type="ECO:0000313" key="2">
    <source>
        <dbReference type="EMBL" id="CDU25545.1"/>
    </source>
</evidence>